<dbReference type="GO" id="GO:0000287">
    <property type="term" value="F:magnesium ion binding"/>
    <property type="evidence" value="ECO:0007669"/>
    <property type="project" value="UniProtKB-UniRule"/>
</dbReference>
<sequence length="260" mass="28986">MNLSKWRSLYFEIASKMGLSEFKDRYAALILSKLLDNRRCELNLLKFKLLKKTAIVYGAGPSLEDNLAEITKHQLYEKCVNISADGATEALLNFGLIPDVVTTDLDGNFEALNRANKQGSLLVVHAHGDNIDKLKIYVPLLKGIVIGSNQVGENFPHVYCFGGFTDGDRGVFLAKSMGASVIILAGMDFGAEIGKYSKKIEEDLKERKLLKLEIGKWLVEEVAKEENVLLFNLSFKGEDIRGVKRVNISDVKRCISQSLR</sequence>
<keyword evidence="3 5" id="KW-0418">Kinase</keyword>
<dbReference type="HAMAP" id="MF_02131">
    <property type="entry name" value="HMPDK_arch"/>
    <property type="match status" value="1"/>
</dbReference>
<comment type="function">
    <text evidence="5">Catalyzes the transfer of diphosphate from ATP to 6-hydroxymethyl-7,8-dihydropterin (6-HMD), leading to 6-hydroxymethyl-7,8-dihydropterin diphosphate (6-HMDP).</text>
</comment>
<dbReference type="SUPFAM" id="SSF63999">
    <property type="entry name" value="Thiamin pyrophosphokinase, catalytic domain"/>
    <property type="match status" value="1"/>
</dbReference>
<evidence type="ECO:0000259" key="6">
    <source>
        <dbReference type="Pfam" id="PF01973"/>
    </source>
</evidence>
<evidence type="ECO:0000313" key="8">
    <source>
        <dbReference type="Proteomes" id="UP000278475"/>
    </source>
</evidence>
<dbReference type="GO" id="GO:0016301">
    <property type="term" value="F:kinase activity"/>
    <property type="evidence" value="ECO:0007669"/>
    <property type="project" value="UniProtKB-KW"/>
</dbReference>
<dbReference type="Pfam" id="PF01973">
    <property type="entry name" value="MptE-like"/>
    <property type="match status" value="1"/>
</dbReference>
<dbReference type="EC" id="2.7.6.3" evidence="5"/>
<keyword evidence="1 5" id="KW-0808">Transferase</keyword>
<dbReference type="AlphaFoldDB" id="A0A497ETL1"/>
<name>A0A497ETL1_9CREN</name>
<comment type="catalytic activity">
    <reaction evidence="5">
        <text>6-hydroxymethyl-7,8-dihydropterin + ATP = (7,8-dihydropterin-6-yl)methyl diphosphate + AMP + H(+)</text>
        <dbReference type="Rhea" id="RHEA:11412"/>
        <dbReference type="ChEBI" id="CHEBI:15378"/>
        <dbReference type="ChEBI" id="CHEBI:30616"/>
        <dbReference type="ChEBI" id="CHEBI:44841"/>
        <dbReference type="ChEBI" id="CHEBI:72950"/>
        <dbReference type="ChEBI" id="CHEBI:456215"/>
        <dbReference type="EC" id="2.7.6.3"/>
    </reaction>
</comment>
<gene>
    <name evidence="5" type="primary">mptE</name>
    <name evidence="7" type="ORF">DRJ31_00015</name>
</gene>
<comment type="cofactor">
    <cofactor evidence="5">
        <name>Mg(2+)</name>
        <dbReference type="ChEBI" id="CHEBI:18420"/>
    </cofactor>
</comment>
<dbReference type="GO" id="GO:0005524">
    <property type="term" value="F:ATP binding"/>
    <property type="evidence" value="ECO:0007669"/>
    <property type="project" value="UniProtKB-UniRule"/>
</dbReference>
<feature type="domain" description="6-hydroxymethylpterin diphosphokinase MptE-like" evidence="6">
    <location>
        <begin position="42"/>
        <end position="191"/>
    </location>
</feature>
<comment type="similarity">
    <text evidence="5">Belongs to the archaeal 6-HMPDK family.</text>
</comment>
<comment type="caution">
    <text evidence="7">The sequence shown here is derived from an EMBL/GenBank/DDBJ whole genome shotgun (WGS) entry which is preliminary data.</text>
</comment>
<proteinExistence type="inferred from homology"/>
<dbReference type="PANTHER" id="PTHR39648">
    <property type="entry name" value="6-HYDROXYMETHYL-7,8-DIHYDROPTERIN PYROPHOSPHOKINASE"/>
    <property type="match status" value="1"/>
</dbReference>
<dbReference type="GO" id="GO:0009229">
    <property type="term" value="P:thiamine diphosphate biosynthetic process"/>
    <property type="evidence" value="ECO:0007669"/>
    <property type="project" value="InterPro"/>
</dbReference>
<protein>
    <recommendedName>
        <fullName evidence="5">6-hydroxymethyl-7,8-dihydropterin pyrophosphokinase</fullName>
        <shortName evidence="5">HPPK</shortName>
        <ecNumber evidence="5">2.7.6.3</ecNumber>
    </recommendedName>
    <alternativeName>
        <fullName evidence="5">2-amino-4-hydroxy-6-hydroxymethyldihydropteridine pyrophosphokinase</fullName>
    </alternativeName>
    <alternativeName>
        <fullName evidence="5">6-hydroxymethyl-7,8-dihydropterin diphosphokinase</fullName>
        <shortName evidence="5">6-HMPDK</shortName>
    </alternativeName>
    <alternativeName>
        <fullName evidence="5">7,8-dihydro-6-hydroxymethylpterin diphosphokinase</fullName>
    </alternativeName>
    <alternativeName>
        <fullName evidence="5">7,8-dihydro-6-hydroxymethylpterin pyrophosphokinase</fullName>
        <shortName evidence="5">PPPK</shortName>
    </alternativeName>
</protein>
<dbReference type="GO" id="GO:0004788">
    <property type="term" value="F:thiamine diphosphokinase activity"/>
    <property type="evidence" value="ECO:0007669"/>
    <property type="project" value="InterPro"/>
</dbReference>
<evidence type="ECO:0000256" key="4">
    <source>
        <dbReference type="ARBA" id="ARBA00022840"/>
    </source>
</evidence>
<evidence type="ECO:0000313" key="7">
    <source>
        <dbReference type="EMBL" id="RLE50714.1"/>
    </source>
</evidence>
<evidence type="ECO:0000256" key="3">
    <source>
        <dbReference type="ARBA" id="ARBA00022777"/>
    </source>
</evidence>
<evidence type="ECO:0000256" key="1">
    <source>
        <dbReference type="ARBA" id="ARBA00022679"/>
    </source>
</evidence>
<keyword evidence="4 5" id="KW-0067">ATP-binding</keyword>
<organism evidence="7 8">
    <name type="scientific">Thermoproteota archaeon</name>
    <dbReference type="NCBI Taxonomy" id="2056631"/>
    <lineage>
        <taxon>Archaea</taxon>
        <taxon>Thermoproteota</taxon>
    </lineage>
</organism>
<dbReference type="GO" id="GO:0003848">
    <property type="term" value="F:2-amino-4-hydroxy-6-hydroxymethyldihydropteridine diphosphokinase activity"/>
    <property type="evidence" value="ECO:0007669"/>
    <property type="project" value="UniProtKB-UniRule"/>
</dbReference>
<dbReference type="InterPro" id="IPR036759">
    <property type="entry name" value="TPK_catalytic_sf"/>
</dbReference>
<keyword evidence="5" id="KW-0460">Magnesium</keyword>
<dbReference type="Proteomes" id="UP000278475">
    <property type="component" value="Unassembled WGS sequence"/>
</dbReference>
<evidence type="ECO:0000256" key="2">
    <source>
        <dbReference type="ARBA" id="ARBA00022741"/>
    </source>
</evidence>
<dbReference type="EMBL" id="QMQV01000001">
    <property type="protein sequence ID" value="RLE50714.1"/>
    <property type="molecule type" value="Genomic_DNA"/>
</dbReference>
<keyword evidence="2 5" id="KW-0547">Nucleotide-binding</keyword>
<dbReference type="InterPro" id="IPR002826">
    <property type="entry name" value="MptE-like"/>
</dbReference>
<evidence type="ECO:0000256" key="5">
    <source>
        <dbReference type="HAMAP-Rule" id="MF_02131"/>
    </source>
</evidence>
<dbReference type="InterPro" id="IPR027510">
    <property type="entry name" value="HMPDK_MptE"/>
</dbReference>
<dbReference type="PANTHER" id="PTHR39648:SF1">
    <property type="entry name" value="6-HYDROXYMETHYL-7,8-DIHYDROPTERIN PYROPHOSPHOKINASE"/>
    <property type="match status" value="1"/>
</dbReference>
<accession>A0A497ETL1</accession>
<reference evidence="7 8" key="1">
    <citation type="submission" date="2018-06" db="EMBL/GenBank/DDBJ databases">
        <title>Extensive metabolic versatility and redundancy in microbially diverse, dynamic hydrothermal sediments.</title>
        <authorList>
            <person name="Dombrowski N."/>
            <person name="Teske A."/>
            <person name="Baker B.J."/>
        </authorList>
    </citation>
    <scope>NUCLEOTIDE SEQUENCE [LARGE SCALE GENOMIC DNA]</scope>
    <source>
        <strain evidence="7">B66_G16</strain>
    </source>
</reference>